<dbReference type="Gene3D" id="3.50.50.60">
    <property type="entry name" value="FAD/NAD(P)-binding domain"/>
    <property type="match status" value="2"/>
</dbReference>
<feature type="domain" description="Pyridine nucleotide-disulphide oxidoreductase dimerisation" evidence="7">
    <location>
        <begin position="331"/>
        <end position="432"/>
    </location>
</feature>
<keyword evidence="10" id="KW-1185">Reference proteome</keyword>
<comment type="cofactor">
    <cofactor evidence="1">
        <name>FAD</name>
        <dbReference type="ChEBI" id="CHEBI:57692"/>
    </cofactor>
</comment>
<dbReference type="RefSeq" id="WP_388040717.1">
    <property type="nucleotide sequence ID" value="NZ_JBHUEK010000029.1"/>
</dbReference>
<evidence type="ECO:0000256" key="4">
    <source>
        <dbReference type="ARBA" id="ARBA00022827"/>
    </source>
</evidence>
<comment type="caution">
    <text evidence="9">The sequence shown here is derived from an EMBL/GenBank/DDBJ whole genome shotgun (WGS) entry which is preliminary data.</text>
</comment>
<evidence type="ECO:0000256" key="1">
    <source>
        <dbReference type="ARBA" id="ARBA00001974"/>
    </source>
</evidence>
<dbReference type="SUPFAM" id="SSF55424">
    <property type="entry name" value="FAD/NAD-linked reductases, dimerisation (C-terminal) domain"/>
    <property type="match status" value="1"/>
</dbReference>
<dbReference type="Proteomes" id="UP001597227">
    <property type="component" value="Unassembled WGS sequence"/>
</dbReference>
<evidence type="ECO:0000313" key="10">
    <source>
        <dbReference type="Proteomes" id="UP001597227"/>
    </source>
</evidence>
<sequence>MKCIIIGGDAAGMSAAMQIVRNSSGNSITVFEKGGIYSYGQCGLPYVIGGKIDSTDKVIARTQQEFKEKYDIDARVFHEVKSIDAKQKVVRGINLSTGENFEQAYDRLLIATGASPVVPNWEGSSLQGVFTLKTIPDTEEILDYVYKGFRDVKDVTIIGGGYIGLEMAESFAEIGKKVTIIERNDQLAGIFDRDLADLIHDEAKKHHLTLRLGESVEGFIGNNFVESVKTEKGEIKSDLVLIAVGVKPNTAFINGTGIVTGIKGAIQVNSSMQTNVEDIFAAGDCATQYHRIKERDDYIPLGTHANKQGQIAGLNMVNLHKTFKGVVGTSIIKFFDLSLGRTGLSEKEAERLNIPTASVTIRARDIAGYYPDAKKMTVKLIYHKVTRKLLGGQIIGESGVDKRIDVLSTALFHNMSIDELLDLDLAYAPPYNGVWDPIQQAARKAK</sequence>
<protein>
    <submittedName>
        <fullName evidence="9">FAD-dependent oxidoreductase</fullName>
    </submittedName>
</protein>
<feature type="domain" description="FAD/NAD(P)-binding" evidence="8">
    <location>
        <begin position="1"/>
        <end position="309"/>
    </location>
</feature>
<dbReference type="PANTHER" id="PTHR43429:SF1">
    <property type="entry name" value="NAD(P)H SULFUR OXIDOREDUCTASE (COA-DEPENDENT)"/>
    <property type="match status" value="1"/>
</dbReference>
<evidence type="ECO:0000313" key="9">
    <source>
        <dbReference type="EMBL" id="MFD1780894.1"/>
    </source>
</evidence>
<proteinExistence type="inferred from homology"/>
<comment type="similarity">
    <text evidence="2">Belongs to the class-III pyridine nucleotide-disulfide oxidoreductase family.</text>
</comment>
<evidence type="ECO:0000256" key="5">
    <source>
        <dbReference type="ARBA" id="ARBA00023002"/>
    </source>
</evidence>
<evidence type="ECO:0000256" key="3">
    <source>
        <dbReference type="ARBA" id="ARBA00022630"/>
    </source>
</evidence>
<keyword evidence="6" id="KW-0676">Redox-active center</keyword>
<dbReference type="InterPro" id="IPR050260">
    <property type="entry name" value="FAD-bd_OxRdtase"/>
</dbReference>
<evidence type="ECO:0000256" key="2">
    <source>
        <dbReference type="ARBA" id="ARBA00009130"/>
    </source>
</evidence>
<reference evidence="10" key="1">
    <citation type="journal article" date="2019" name="Int. J. Syst. Evol. Microbiol.">
        <title>The Global Catalogue of Microorganisms (GCM) 10K type strain sequencing project: providing services to taxonomists for standard genome sequencing and annotation.</title>
        <authorList>
            <consortium name="The Broad Institute Genomics Platform"/>
            <consortium name="The Broad Institute Genome Sequencing Center for Infectious Disease"/>
            <person name="Wu L."/>
            <person name="Ma J."/>
        </authorList>
    </citation>
    <scope>NUCLEOTIDE SEQUENCE [LARGE SCALE GENOMIC DNA]</scope>
    <source>
        <strain evidence="10">CCUG 15531</strain>
    </source>
</reference>
<evidence type="ECO:0000259" key="7">
    <source>
        <dbReference type="Pfam" id="PF02852"/>
    </source>
</evidence>
<dbReference type="Pfam" id="PF07992">
    <property type="entry name" value="Pyr_redox_2"/>
    <property type="match status" value="1"/>
</dbReference>
<dbReference type="SUPFAM" id="SSF51905">
    <property type="entry name" value="FAD/NAD(P)-binding domain"/>
    <property type="match status" value="1"/>
</dbReference>
<organism evidence="9 10">
    <name type="scientific">Fredinandcohnia salidurans</name>
    <dbReference type="NCBI Taxonomy" id="2595041"/>
    <lineage>
        <taxon>Bacteria</taxon>
        <taxon>Bacillati</taxon>
        <taxon>Bacillota</taxon>
        <taxon>Bacilli</taxon>
        <taxon>Bacillales</taxon>
        <taxon>Bacillaceae</taxon>
        <taxon>Fredinandcohnia</taxon>
    </lineage>
</organism>
<dbReference type="EMBL" id="JBHUEK010000029">
    <property type="protein sequence ID" value="MFD1780894.1"/>
    <property type="molecule type" value="Genomic_DNA"/>
</dbReference>
<gene>
    <name evidence="9" type="ORF">ACFSFW_19770</name>
</gene>
<dbReference type="Pfam" id="PF02852">
    <property type="entry name" value="Pyr_redox_dim"/>
    <property type="match status" value="1"/>
</dbReference>
<dbReference type="InterPro" id="IPR036188">
    <property type="entry name" value="FAD/NAD-bd_sf"/>
</dbReference>
<evidence type="ECO:0000256" key="6">
    <source>
        <dbReference type="ARBA" id="ARBA00023284"/>
    </source>
</evidence>
<keyword evidence="3" id="KW-0285">Flavoprotein</keyword>
<dbReference type="InterPro" id="IPR016156">
    <property type="entry name" value="FAD/NAD-linked_Rdtase_dimer_sf"/>
</dbReference>
<accession>A0ABW4MUQ4</accession>
<dbReference type="InterPro" id="IPR004099">
    <property type="entry name" value="Pyr_nucl-diS_OxRdtase_dimer"/>
</dbReference>
<dbReference type="InterPro" id="IPR023753">
    <property type="entry name" value="FAD/NAD-binding_dom"/>
</dbReference>
<name>A0ABW4MUQ4_9BACI</name>
<dbReference type="PRINTS" id="PR00411">
    <property type="entry name" value="PNDRDTASEI"/>
</dbReference>
<evidence type="ECO:0000259" key="8">
    <source>
        <dbReference type="Pfam" id="PF07992"/>
    </source>
</evidence>
<dbReference type="PRINTS" id="PR00368">
    <property type="entry name" value="FADPNR"/>
</dbReference>
<dbReference type="PANTHER" id="PTHR43429">
    <property type="entry name" value="PYRIDINE NUCLEOTIDE-DISULFIDE OXIDOREDUCTASE DOMAIN-CONTAINING"/>
    <property type="match status" value="1"/>
</dbReference>
<keyword evidence="4" id="KW-0274">FAD</keyword>
<keyword evidence="5" id="KW-0560">Oxidoreductase</keyword>